<organism evidence="1 2">
    <name type="scientific">Thelohanellus kitauei</name>
    <name type="common">Myxosporean</name>
    <dbReference type="NCBI Taxonomy" id="669202"/>
    <lineage>
        <taxon>Eukaryota</taxon>
        <taxon>Metazoa</taxon>
        <taxon>Cnidaria</taxon>
        <taxon>Myxozoa</taxon>
        <taxon>Myxosporea</taxon>
        <taxon>Bivalvulida</taxon>
        <taxon>Platysporina</taxon>
        <taxon>Myxobolidae</taxon>
        <taxon>Thelohanellus</taxon>
    </lineage>
</organism>
<evidence type="ECO:0000313" key="2">
    <source>
        <dbReference type="Proteomes" id="UP000031668"/>
    </source>
</evidence>
<protein>
    <submittedName>
        <fullName evidence="1">Trafficking protein particle complex subunit 4</fullName>
    </submittedName>
</protein>
<evidence type="ECO:0000313" key="1">
    <source>
        <dbReference type="EMBL" id="KII69143.1"/>
    </source>
</evidence>
<gene>
    <name evidence="1" type="ORF">RF11_12586</name>
</gene>
<dbReference type="Gene3D" id="2.30.42.40">
    <property type="match status" value="1"/>
</dbReference>
<accession>A0A0C2JIJ4</accession>
<comment type="caution">
    <text evidence="1">The sequence shown here is derived from an EMBL/GenBank/DDBJ whole genome shotgun (WGS) entry which is preliminary data.</text>
</comment>
<reference evidence="1 2" key="1">
    <citation type="journal article" date="2014" name="Genome Biol. Evol.">
        <title>The genome of the myxosporean Thelohanellus kitauei shows adaptations to nutrient acquisition within its fish host.</title>
        <authorList>
            <person name="Yang Y."/>
            <person name="Xiong J."/>
            <person name="Zhou Z."/>
            <person name="Huo F."/>
            <person name="Miao W."/>
            <person name="Ran C."/>
            <person name="Liu Y."/>
            <person name="Zhang J."/>
            <person name="Feng J."/>
            <person name="Wang M."/>
            <person name="Wang M."/>
            <person name="Wang L."/>
            <person name="Yao B."/>
        </authorList>
    </citation>
    <scope>NUCLEOTIDE SEQUENCE [LARGE SCALE GENOMIC DNA]</scope>
    <source>
        <strain evidence="1">Wuqing</strain>
    </source>
</reference>
<sequence length="124" mass="14189">MANIYCVIIINKFGSLIYHYEERAQVYEATSSYQYPLPFKFKEYNETYEVIFGETDTVKGKHIAQSVGFTLTKINNRPPTLEATNGRNLQEFLDDCQNYPLTLTFSKSGPSMNEKITIASTLHS</sequence>
<keyword evidence="2" id="KW-1185">Reference proteome</keyword>
<proteinExistence type="predicted"/>
<dbReference type="AlphaFoldDB" id="A0A0C2JIJ4"/>
<name>A0A0C2JIJ4_THEKT</name>
<dbReference type="OrthoDB" id="246406at2759"/>
<dbReference type="EMBL" id="JWZT01002569">
    <property type="protein sequence ID" value="KII69143.1"/>
    <property type="molecule type" value="Genomic_DNA"/>
</dbReference>
<dbReference type="Proteomes" id="UP000031668">
    <property type="component" value="Unassembled WGS sequence"/>
</dbReference>